<evidence type="ECO:0000313" key="1">
    <source>
        <dbReference type="EMBL" id="AHA64082.1"/>
    </source>
</evidence>
<dbReference type="EMBL" id="CP006736">
    <property type="protein sequence ID" value="AHA64082.1"/>
    <property type="molecule type" value="Genomic_DNA"/>
</dbReference>
<dbReference type="KEGG" id="sdz:Asd1617_01255"/>
<dbReference type="AlphaFoldDB" id="A0A0A6ZPZ6"/>
<dbReference type="PATRIC" id="fig|754093.4.peg.1233"/>
<dbReference type="HOGENOM" id="CLU_186667_1_0_6"/>
<gene>
    <name evidence="1" type="ORF">Asd1617_01255</name>
</gene>
<dbReference type="Proteomes" id="UP000031647">
    <property type="component" value="Chromosome"/>
</dbReference>
<sequence length="47" mass="5384">MMLQLCATMLNVTCVASLKMNEMLIKEIDMTGIKKITQTFSLRQLTF</sequence>
<organism evidence="1 2">
    <name type="scientific">Shigella dysenteriae 1617</name>
    <dbReference type="NCBI Taxonomy" id="754093"/>
    <lineage>
        <taxon>Bacteria</taxon>
        <taxon>Pseudomonadati</taxon>
        <taxon>Pseudomonadota</taxon>
        <taxon>Gammaproteobacteria</taxon>
        <taxon>Enterobacterales</taxon>
        <taxon>Enterobacteriaceae</taxon>
        <taxon>Shigella</taxon>
    </lineage>
</organism>
<name>A0A0A6ZPZ6_SHIDY</name>
<evidence type="ECO:0000313" key="2">
    <source>
        <dbReference type="Proteomes" id="UP000031647"/>
    </source>
</evidence>
<accession>A0A0A6ZPZ6</accession>
<protein>
    <submittedName>
        <fullName evidence="1">Uncharacterized protein</fullName>
    </submittedName>
</protein>
<reference evidence="1 2" key="1">
    <citation type="submission" date="2013-09" db="EMBL/GenBank/DDBJ databases">
        <title>Comparative genomics of Sd1617 to representative strains in evaluating its pathogenesis.</title>
        <authorList>
            <person name="Aksomboon Vongsawan A."/>
            <person name="Kapatral V."/>
            <person name="Vaisvil B."/>
            <person name="Serichantalergs O."/>
            <person name="Hale T.L."/>
            <person name="Mason C.J."/>
        </authorList>
    </citation>
    <scope>NUCLEOTIDE SEQUENCE [LARGE SCALE GENOMIC DNA]</scope>
    <source>
        <strain evidence="1 2">1617</strain>
    </source>
</reference>
<proteinExistence type="predicted"/>